<evidence type="ECO:0000256" key="1">
    <source>
        <dbReference type="ARBA" id="ARBA00022737"/>
    </source>
</evidence>
<proteinExistence type="predicted"/>
<protein>
    <recommendedName>
        <fullName evidence="2">Fibronectin type-III domain-containing protein</fullName>
    </recommendedName>
</protein>
<dbReference type="SMART" id="SM00060">
    <property type="entry name" value="FN3"/>
    <property type="match status" value="2"/>
</dbReference>
<evidence type="ECO:0000313" key="3">
    <source>
        <dbReference type="EMBL" id="KAK5975850.1"/>
    </source>
</evidence>
<evidence type="ECO:0000313" key="4">
    <source>
        <dbReference type="Proteomes" id="UP001331761"/>
    </source>
</evidence>
<dbReference type="InterPro" id="IPR036116">
    <property type="entry name" value="FN3_sf"/>
</dbReference>
<feature type="domain" description="Fibronectin type-III" evidence="2">
    <location>
        <begin position="98"/>
        <end position="193"/>
    </location>
</feature>
<gene>
    <name evidence="3" type="ORF">GCK32_016762</name>
</gene>
<organism evidence="3 4">
    <name type="scientific">Trichostrongylus colubriformis</name>
    <name type="common">Black scour worm</name>
    <dbReference type="NCBI Taxonomy" id="6319"/>
    <lineage>
        <taxon>Eukaryota</taxon>
        <taxon>Metazoa</taxon>
        <taxon>Ecdysozoa</taxon>
        <taxon>Nematoda</taxon>
        <taxon>Chromadorea</taxon>
        <taxon>Rhabditida</taxon>
        <taxon>Rhabditina</taxon>
        <taxon>Rhabditomorpha</taxon>
        <taxon>Strongyloidea</taxon>
        <taxon>Trichostrongylidae</taxon>
        <taxon>Trichostrongylus</taxon>
    </lineage>
</organism>
<reference evidence="3 4" key="1">
    <citation type="submission" date="2019-10" db="EMBL/GenBank/DDBJ databases">
        <title>Assembly and Annotation for the nematode Trichostrongylus colubriformis.</title>
        <authorList>
            <person name="Martin J."/>
        </authorList>
    </citation>
    <scope>NUCLEOTIDE SEQUENCE [LARGE SCALE GENOMIC DNA]</scope>
    <source>
        <strain evidence="3">G859</strain>
        <tissue evidence="3">Whole worm</tissue>
    </source>
</reference>
<comment type="caution">
    <text evidence="3">The sequence shown here is derived from an EMBL/GenBank/DDBJ whole genome shotgun (WGS) entry which is preliminary data.</text>
</comment>
<evidence type="ECO:0000259" key="2">
    <source>
        <dbReference type="PROSITE" id="PS50853"/>
    </source>
</evidence>
<dbReference type="PROSITE" id="PS50853">
    <property type="entry name" value="FN3"/>
    <property type="match status" value="1"/>
</dbReference>
<dbReference type="Pfam" id="PF24943">
    <property type="entry name" value="Fn3_Dep-1_2nd"/>
    <property type="match status" value="1"/>
</dbReference>
<dbReference type="EMBL" id="WIXE01012547">
    <property type="protein sequence ID" value="KAK5975850.1"/>
    <property type="molecule type" value="Genomic_DNA"/>
</dbReference>
<keyword evidence="4" id="KW-1185">Reference proteome</keyword>
<name>A0AAN8FSR6_TRICO</name>
<dbReference type="InterPro" id="IPR050991">
    <property type="entry name" value="ECM_Regulatory_Proteins"/>
</dbReference>
<dbReference type="Gene3D" id="2.60.40.10">
    <property type="entry name" value="Immunoglobulins"/>
    <property type="match status" value="2"/>
</dbReference>
<dbReference type="InterPro" id="IPR013783">
    <property type="entry name" value="Ig-like_fold"/>
</dbReference>
<feature type="non-terminal residue" evidence="3">
    <location>
        <position position="196"/>
    </location>
</feature>
<dbReference type="Proteomes" id="UP001331761">
    <property type="component" value="Unassembled WGS sequence"/>
</dbReference>
<dbReference type="Pfam" id="PF25300">
    <property type="entry name" value="Fn3_Dep-1_3rd"/>
    <property type="match status" value="1"/>
</dbReference>
<dbReference type="PANTHER" id="PTHR46708">
    <property type="entry name" value="TENASCIN"/>
    <property type="match status" value="1"/>
</dbReference>
<keyword evidence="1" id="KW-0677">Repeat</keyword>
<dbReference type="InterPro" id="IPR057482">
    <property type="entry name" value="Fn3_Dep-1_3rd"/>
</dbReference>
<sequence>MNPRVPLFTTQDSDITMHNITLRAVKNEKFLQDSFLIEYRQLQPEQSYPVLEVLDIPDQKNLEVYLGNLNPGRDYSVEVVGVKSGLKSRPWSTTLSTKPSAVSSLQLAENGSCLSVDWEVSPNSGADSFLIRYRPQIASLNLSVTLPGEDRSVHLCDGIVPGTVYAVGVAAKKGKSLSEETIKTYTVRPSSPLDFR</sequence>
<dbReference type="InterPro" id="IPR056968">
    <property type="entry name" value="Fn3_Dep-1_2nd"/>
</dbReference>
<accession>A0AAN8FSR6</accession>
<dbReference type="AlphaFoldDB" id="A0AAN8FSR6"/>
<dbReference type="CDD" id="cd00063">
    <property type="entry name" value="FN3"/>
    <property type="match status" value="2"/>
</dbReference>
<dbReference type="SUPFAM" id="SSF49265">
    <property type="entry name" value="Fibronectin type III"/>
    <property type="match status" value="2"/>
</dbReference>
<dbReference type="InterPro" id="IPR003961">
    <property type="entry name" value="FN3_dom"/>
</dbReference>
<dbReference type="PANTHER" id="PTHR46708:SF2">
    <property type="entry name" value="FIBRONECTIN TYPE-III DOMAIN-CONTAINING PROTEIN"/>
    <property type="match status" value="1"/>
</dbReference>